<dbReference type="Pfam" id="PF13558">
    <property type="entry name" value="SbcC_Walker_B"/>
    <property type="match status" value="1"/>
</dbReference>
<dbReference type="SUPFAM" id="SSF52540">
    <property type="entry name" value="P-loop containing nucleoside triphosphate hydrolases"/>
    <property type="match status" value="2"/>
</dbReference>
<feature type="coiled-coil region" evidence="1">
    <location>
        <begin position="616"/>
        <end position="650"/>
    </location>
</feature>
<sequence>MKKLTKIQLINWHLFSSQMIDIKNNTLISGENGAGKSTLLDALQYILIGGKSGTKFNIAANENAKRSLENYIRGKIGAENKEFLRNKDVIAHIALEFYSHKEKKYTILGCVLELAYKSLLKEKFYILNNNKLEKDTLISEDKPKNIQQIRNFFKQKDYKFDFFDTKKNYQQAMEKYLNINIQKYIKILPKALAFKPLNLQNFVFDFLLEESPINIASLKNSVQQLKKIEYQIEIEKKKLEKLKTIIECNQKIKLLKNQKKINFYVQKMTLVQKLNYDIKKYINQKEYLQIEIKDLLFQKEETSLYLDKINEKILRSKISQKEENLNNLFYSLKKDVIEKQNIIQELENKIFLAKKKIEENLDNLEKFFCLKKNFILEKNIKKIKNILDNIQIKDYSILQKYISEMSEILSKEKININIEKNDIDKNITELKKDIFQKKHNIEMINNILPSYNPNIIKLITIIKENICISGNKNTILPIHPLCELIEIKEELWRNAIEGILGKRKFNLIIDARFFDQSLNIYKKFQSTEKIYDVGIVNAEKIPYINENNKSLASKIKSNNKYALNYINLLLSNIICELETEKLKNHKTAITPEGMFYSNFTAQQLNPRTYKIPFIGMQSKQIRKKILTNEVEELEKELIQQREYFQQKEELLFLINRVNLSSLSVKDYILLNKKLSEYLIEIDDFKEKINKMEENNNIIDFASKIKEIQEDKKKTTNKINDILFNIAEKKNKINITDKKIILINEELSEIKKQLEEEEKKGIINIEAVQIQFKNYLLKYKNNYDIIFNQIKETILQIEKQKNKQQINIITQMNSYIEKYNLINVNAQIENIDYFIKEYNFINLKNLVHYEQEARELSFKIEIIFKEEFINKLKESLDNAEQQIEKLNKILKNRPFGNDYYQIITKPSDNIEYKKYYPIFTDKNSQKEINLFIDNINDYKKILLDELFQKIMSFKKEYEVLSYEFLDYRNYLSYDIQIQDKNGNLSLFSKVFREKSGGETQVPFYIIIAICFEQLLFENDYEKGCLVLFDEAFNNMDESRIDAMMSFLNELKIQFIIAVPPQRIINIIPHITTSLVIIKEDSFAIVENFTIEK</sequence>
<proteinExistence type="predicted"/>
<accession>A0ABY7M3D6</accession>
<feature type="coiled-coil region" evidence="1">
    <location>
        <begin position="861"/>
        <end position="892"/>
    </location>
</feature>
<name>A0ABY7M3D6_9MOLU</name>
<evidence type="ECO:0000313" key="2">
    <source>
        <dbReference type="EMBL" id="WBL31475.1"/>
    </source>
</evidence>
<dbReference type="EMBL" id="CP115156">
    <property type="protein sequence ID" value="WBL31475.1"/>
    <property type="molecule type" value="Genomic_DNA"/>
</dbReference>
<protein>
    <submittedName>
        <fullName evidence="2">SbcC/MukB-like Walker B domain-containing protein</fullName>
    </submittedName>
</protein>
<gene>
    <name evidence="2" type="ORF">O7R10_00185</name>
</gene>
<evidence type="ECO:0000313" key="3">
    <source>
        <dbReference type="Proteomes" id="UP001210120"/>
    </source>
</evidence>
<dbReference type="PANTHER" id="PTHR32182:SF0">
    <property type="entry name" value="DNA REPLICATION AND REPAIR PROTEIN RECF"/>
    <property type="match status" value="1"/>
</dbReference>
<keyword evidence="1" id="KW-0175">Coiled coil</keyword>
<keyword evidence="3" id="KW-1185">Reference proteome</keyword>
<reference evidence="2" key="1">
    <citation type="submission" date="2022-12" db="EMBL/GenBank/DDBJ databases">
        <title>Genomic Characterization of Candidatus Phytoplasma sacchari in China.</title>
        <authorList>
            <person name="Zhang R.-Y."/>
        </authorList>
    </citation>
    <scope>NUCLEOTIDE SEQUENCE [LARGE SCALE GENOMIC DNA]</scope>
    <source>
        <strain evidence="2">SCWL1</strain>
    </source>
</reference>
<dbReference type="InterPro" id="IPR027417">
    <property type="entry name" value="P-loop_NTPase"/>
</dbReference>
<dbReference type="Proteomes" id="UP001210120">
    <property type="component" value="Chromosome"/>
</dbReference>
<dbReference type="Gene3D" id="3.40.50.300">
    <property type="entry name" value="P-loop containing nucleotide triphosphate hydrolases"/>
    <property type="match status" value="1"/>
</dbReference>
<organism evidence="2 3">
    <name type="scientific">Candidatus Phytoplasma sacchari</name>
    <dbReference type="NCBI Taxonomy" id="2609813"/>
    <lineage>
        <taxon>Bacteria</taxon>
        <taxon>Bacillati</taxon>
        <taxon>Mycoplasmatota</taxon>
        <taxon>Mollicutes</taxon>
        <taxon>Acholeplasmatales</taxon>
        <taxon>Acholeplasmataceae</taxon>
        <taxon>Candidatus Phytoplasma</taxon>
        <taxon>16SrXI (Rice yellow dwarf group)</taxon>
    </lineage>
</organism>
<dbReference type="Gene3D" id="3.40.1140.10">
    <property type="match status" value="1"/>
</dbReference>
<evidence type="ECO:0000256" key="1">
    <source>
        <dbReference type="SAM" id="Coils"/>
    </source>
</evidence>
<dbReference type="Pfam" id="PF13555">
    <property type="entry name" value="AAA_29"/>
    <property type="match status" value="1"/>
</dbReference>
<dbReference type="PANTHER" id="PTHR32182">
    <property type="entry name" value="DNA REPLICATION AND REPAIR PROTEIN RECF"/>
    <property type="match status" value="1"/>
</dbReference>